<gene>
    <name evidence="2" type="ORF">B0T18DRAFT_236506</name>
</gene>
<dbReference type="Proteomes" id="UP001172155">
    <property type="component" value="Unassembled WGS sequence"/>
</dbReference>
<evidence type="ECO:0000256" key="1">
    <source>
        <dbReference type="SAM" id="MobiDB-lite"/>
    </source>
</evidence>
<name>A0AA40BPB1_9PEZI</name>
<dbReference type="AlphaFoldDB" id="A0AA40BPB1"/>
<sequence>MGHCVQSTAMRGRVGCDIVRSITAASYQCPTTLELASCPSLASQSWFSREEELALVDPTPYGYELVDGKGMQLNGEHTEEGAYGGLHGGCSDGDFYFEFNINGDEGECVADFFDQEDGDDDEYNHPQRIVVKLPNMSTFSTTKEDAVNDIEDDDEPKPTGKFLKASGQNDCYEYLLPGGPPLLYQFPPPLRLHLPWVHPKIFVPRLLPCGKCSPSVCFVSEIVSAFQLSYLPGSLSRYLATPPYGPPSGSGLSPTGNDGRQMTPKDNDLCGT</sequence>
<evidence type="ECO:0000313" key="2">
    <source>
        <dbReference type="EMBL" id="KAK0737910.1"/>
    </source>
</evidence>
<organism evidence="2 3">
    <name type="scientific">Schizothecium vesticola</name>
    <dbReference type="NCBI Taxonomy" id="314040"/>
    <lineage>
        <taxon>Eukaryota</taxon>
        <taxon>Fungi</taxon>
        <taxon>Dikarya</taxon>
        <taxon>Ascomycota</taxon>
        <taxon>Pezizomycotina</taxon>
        <taxon>Sordariomycetes</taxon>
        <taxon>Sordariomycetidae</taxon>
        <taxon>Sordariales</taxon>
        <taxon>Schizotheciaceae</taxon>
        <taxon>Schizothecium</taxon>
    </lineage>
</organism>
<accession>A0AA40BPB1</accession>
<reference evidence="2" key="1">
    <citation type="submission" date="2023-06" db="EMBL/GenBank/DDBJ databases">
        <title>Genome-scale phylogeny and comparative genomics of the fungal order Sordariales.</title>
        <authorList>
            <consortium name="Lawrence Berkeley National Laboratory"/>
            <person name="Hensen N."/>
            <person name="Bonometti L."/>
            <person name="Westerberg I."/>
            <person name="Brannstrom I.O."/>
            <person name="Guillou S."/>
            <person name="Cros-Aarteil S."/>
            <person name="Calhoun S."/>
            <person name="Haridas S."/>
            <person name="Kuo A."/>
            <person name="Mondo S."/>
            <person name="Pangilinan J."/>
            <person name="Riley R."/>
            <person name="LaButti K."/>
            <person name="Andreopoulos B."/>
            <person name="Lipzen A."/>
            <person name="Chen C."/>
            <person name="Yanf M."/>
            <person name="Daum C."/>
            <person name="Ng V."/>
            <person name="Clum A."/>
            <person name="Steindorff A."/>
            <person name="Ohm R."/>
            <person name="Martin F."/>
            <person name="Silar P."/>
            <person name="Natvig D."/>
            <person name="Lalanne C."/>
            <person name="Gautier V."/>
            <person name="Ament-velasquez S.L."/>
            <person name="Kruys A."/>
            <person name="Hutchinson M.I."/>
            <person name="Powell A.J."/>
            <person name="Barry K."/>
            <person name="Miller A.N."/>
            <person name="Grigoriev I.V."/>
            <person name="Debuchy R."/>
            <person name="Gladieux P."/>
            <person name="Thoren M.H."/>
            <person name="Johannesson H."/>
        </authorList>
    </citation>
    <scope>NUCLEOTIDE SEQUENCE</scope>
    <source>
        <strain evidence="2">SMH3187-1</strain>
    </source>
</reference>
<protein>
    <submittedName>
        <fullName evidence="2">Uncharacterized protein</fullName>
    </submittedName>
</protein>
<dbReference type="EMBL" id="JAUKUD010000007">
    <property type="protein sequence ID" value="KAK0737910.1"/>
    <property type="molecule type" value="Genomic_DNA"/>
</dbReference>
<proteinExistence type="predicted"/>
<feature type="region of interest" description="Disordered" evidence="1">
    <location>
        <begin position="245"/>
        <end position="272"/>
    </location>
</feature>
<comment type="caution">
    <text evidence="2">The sequence shown here is derived from an EMBL/GenBank/DDBJ whole genome shotgun (WGS) entry which is preliminary data.</text>
</comment>
<keyword evidence="3" id="KW-1185">Reference proteome</keyword>
<feature type="compositionally biased region" description="Basic and acidic residues" evidence="1">
    <location>
        <begin position="263"/>
        <end position="272"/>
    </location>
</feature>
<evidence type="ECO:0000313" key="3">
    <source>
        <dbReference type="Proteomes" id="UP001172155"/>
    </source>
</evidence>